<keyword evidence="4" id="KW-1185">Reference proteome</keyword>
<evidence type="ECO:0000313" key="4">
    <source>
        <dbReference type="Proteomes" id="UP001497457"/>
    </source>
</evidence>
<dbReference type="EMBL" id="OZ075133">
    <property type="protein sequence ID" value="CAL4986092.1"/>
    <property type="molecule type" value="Genomic_DNA"/>
</dbReference>
<evidence type="ECO:0000313" key="3">
    <source>
        <dbReference type="EMBL" id="CAL4986092.1"/>
    </source>
</evidence>
<name>A0ABC9AXP4_9POAL</name>
<evidence type="ECO:0000256" key="1">
    <source>
        <dbReference type="SAM" id="MobiDB-lite"/>
    </source>
</evidence>
<reference evidence="4" key="1">
    <citation type="submission" date="2024-06" db="EMBL/GenBank/DDBJ databases">
        <authorList>
            <person name="Ryan C."/>
        </authorList>
    </citation>
    <scope>NUCLEOTIDE SEQUENCE [LARGE SCALE GENOMIC DNA]</scope>
</reference>
<dbReference type="Proteomes" id="UP001497457">
    <property type="component" value="Chromosome 23rd"/>
</dbReference>
<dbReference type="Proteomes" id="UP001497457">
    <property type="component" value="Chromosome 22rd"/>
</dbReference>
<gene>
    <name evidence="2" type="ORF">URODEC1_LOCUS56778</name>
    <name evidence="3" type="ORF">URODEC1_LOCUS58242</name>
</gene>
<sequence>MSTPPTVVLAPRAEAPQASAIQPIVNDAVDVPTLGNPQDANPRMGLRRRRGRANDRLSLKLSEHEINEDIYALTGSVASHHPRRRPVPLQEMLNRLVPGAPLAGLTPETYPVHQEP</sequence>
<dbReference type="EMBL" id="OZ075132">
    <property type="protein sequence ID" value="CAL4982789.1"/>
    <property type="molecule type" value="Genomic_DNA"/>
</dbReference>
<protein>
    <submittedName>
        <fullName evidence="3">Uncharacterized protein</fullName>
    </submittedName>
</protein>
<dbReference type="AlphaFoldDB" id="A0ABC9AXP4"/>
<dbReference type="InterPro" id="IPR012438">
    <property type="entry name" value="DUF1639"/>
</dbReference>
<dbReference type="Pfam" id="PF07797">
    <property type="entry name" value="DUF1639"/>
    <property type="match status" value="1"/>
</dbReference>
<dbReference type="PANTHER" id="PTHR33130:SF86">
    <property type="entry name" value="OS01G0132500 PROTEIN"/>
    <property type="match status" value="1"/>
</dbReference>
<dbReference type="PANTHER" id="PTHR33130">
    <property type="entry name" value="PUTATIVE (DUF1639)-RELATED"/>
    <property type="match status" value="1"/>
</dbReference>
<organism evidence="3 4">
    <name type="scientific">Urochloa decumbens</name>
    <dbReference type="NCBI Taxonomy" id="240449"/>
    <lineage>
        <taxon>Eukaryota</taxon>
        <taxon>Viridiplantae</taxon>
        <taxon>Streptophyta</taxon>
        <taxon>Embryophyta</taxon>
        <taxon>Tracheophyta</taxon>
        <taxon>Spermatophyta</taxon>
        <taxon>Magnoliopsida</taxon>
        <taxon>Liliopsida</taxon>
        <taxon>Poales</taxon>
        <taxon>Poaceae</taxon>
        <taxon>PACMAD clade</taxon>
        <taxon>Panicoideae</taxon>
        <taxon>Panicodae</taxon>
        <taxon>Paniceae</taxon>
        <taxon>Melinidinae</taxon>
        <taxon>Urochloa</taxon>
    </lineage>
</organism>
<feature type="region of interest" description="Disordered" evidence="1">
    <location>
        <begin position="29"/>
        <end position="51"/>
    </location>
</feature>
<evidence type="ECO:0000313" key="2">
    <source>
        <dbReference type="EMBL" id="CAL4982789.1"/>
    </source>
</evidence>
<accession>A0ABC9AXP4</accession>
<proteinExistence type="predicted"/>
<reference evidence="3 4" key="2">
    <citation type="submission" date="2024-10" db="EMBL/GenBank/DDBJ databases">
        <authorList>
            <person name="Ryan C."/>
        </authorList>
    </citation>
    <scope>NUCLEOTIDE SEQUENCE [LARGE SCALE GENOMIC DNA]</scope>
</reference>